<dbReference type="PANTHER" id="PTHR42057">
    <property type="entry name" value="F-BOX DOMAIN PROTEIN (AFU_ORTHOLOGUE AFUA_4G00200)"/>
    <property type="match status" value="1"/>
</dbReference>
<proteinExistence type="predicted"/>
<reference evidence="1" key="1">
    <citation type="submission" date="2021-05" db="EMBL/GenBank/DDBJ databases">
        <authorList>
            <person name="Stam R."/>
        </authorList>
    </citation>
    <scope>NUCLEOTIDE SEQUENCE</scope>
    <source>
        <strain evidence="1">CS162</strain>
    </source>
</reference>
<keyword evidence="2" id="KW-1185">Reference proteome</keyword>
<dbReference type="AlphaFoldDB" id="A0A8J2IKU5"/>
<dbReference type="Proteomes" id="UP000676310">
    <property type="component" value="Unassembled WGS sequence"/>
</dbReference>
<accession>A0A8J2IKU5</accession>
<evidence type="ECO:0000313" key="2">
    <source>
        <dbReference type="Proteomes" id="UP000676310"/>
    </source>
</evidence>
<protein>
    <submittedName>
        <fullName evidence="1">Uncharacterized protein</fullName>
    </submittedName>
</protein>
<sequence length="190" mass="21712">MDRAPNRDNTPTRKLTIINLKNCPMPDFTSLDLFRDVMTQLDELNISLNQKSNPYGGSGDYTHIELRAFPSYLINHWLAPISSNVRALSIYSLEDNWGRFPAFFDSSTVSFPQLQSLALWYYALGHNGSFDWILSIKTLNKFVPHNAVIATWIGIEPGNNTEWDPPMPDWIPSTLGDSENDCLKWEYPGR</sequence>
<gene>
    <name evidence="1" type="ORF">ALTATR162_LOCUS9622</name>
</gene>
<dbReference type="RefSeq" id="XP_043173191.1">
    <property type="nucleotide sequence ID" value="XM_043317256.1"/>
</dbReference>
<dbReference type="EMBL" id="CAJRGZ010000025">
    <property type="protein sequence ID" value="CAG5181158.1"/>
    <property type="molecule type" value="Genomic_DNA"/>
</dbReference>
<name>A0A8J2IKU5_9PLEO</name>
<dbReference type="OrthoDB" id="3140657at2759"/>
<dbReference type="GeneID" id="67021864"/>
<organism evidence="1 2">
    <name type="scientific">Alternaria atra</name>
    <dbReference type="NCBI Taxonomy" id="119953"/>
    <lineage>
        <taxon>Eukaryota</taxon>
        <taxon>Fungi</taxon>
        <taxon>Dikarya</taxon>
        <taxon>Ascomycota</taxon>
        <taxon>Pezizomycotina</taxon>
        <taxon>Dothideomycetes</taxon>
        <taxon>Pleosporomycetidae</taxon>
        <taxon>Pleosporales</taxon>
        <taxon>Pleosporineae</taxon>
        <taxon>Pleosporaceae</taxon>
        <taxon>Alternaria</taxon>
        <taxon>Alternaria sect. Ulocladioides</taxon>
    </lineage>
</organism>
<dbReference type="PANTHER" id="PTHR42057:SF2">
    <property type="entry name" value="F-BOX DOMAIN PROTEIN (AFU_ORTHOLOGUE AFUA_4G00200)-RELATED"/>
    <property type="match status" value="1"/>
</dbReference>
<evidence type="ECO:0000313" key="1">
    <source>
        <dbReference type="EMBL" id="CAG5181158.1"/>
    </source>
</evidence>
<comment type="caution">
    <text evidence="1">The sequence shown here is derived from an EMBL/GenBank/DDBJ whole genome shotgun (WGS) entry which is preliminary data.</text>
</comment>